<organism evidence="3 4">
    <name type="scientific">Sporothrix schenckii (strain ATCC 58251 / de Perez 2211183)</name>
    <name type="common">Rose-picker's disease fungus</name>
    <dbReference type="NCBI Taxonomy" id="1391915"/>
    <lineage>
        <taxon>Eukaryota</taxon>
        <taxon>Fungi</taxon>
        <taxon>Dikarya</taxon>
        <taxon>Ascomycota</taxon>
        <taxon>Pezizomycotina</taxon>
        <taxon>Sordariomycetes</taxon>
        <taxon>Sordariomycetidae</taxon>
        <taxon>Ophiostomatales</taxon>
        <taxon>Ophiostomataceae</taxon>
        <taxon>Sporothrix</taxon>
    </lineage>
</organism>
<dbReference type="Proteomes" id="UP000018087">
    <property type="component" value="Unassembled WGS sequence"/>
</dbReference>
<evidence type="ECO:0000259" key="2">
    <source>
        <dbReference type="PROSITE" id="PS50097"/>
    </source>
</evidence>
<dbReference type="PANTHER" id="PTHR47843">
    <property type="entry name" value="BTB DOMAIN-CONTAINING PROTEIN-RELATED"/>
    <property type="match status" value="1"/>
</dbReference>
<dbReference type="Pfam" id="PF00651">
    <property type="entry name" value="BTB"/>
    <property type="match status" value="1"/>
</dbReference>
<dbReference type="InterPro" id="IPR011333">
    <property type="entry name" value="SKP1/BTB/POZ_sf"/>
</dbReference>
<accession>U7PKK8</accession>
<dbReference type="HOGENOM" id="CLU_1086540_0_0_1"/>
<dbReference type="AlphaFoldDB" id="U7PKK8"/>
<dbReference type="SUPFAM" id="SSF54695">
    <property type="entry name" value="POZ domain"/>
    <property type="match status" value="1"/>
</dbReference>
<keyword evidence="4" id="KW-1185">Reference proteome</keyword>
<gene>
    <name evidence="3" type="ORF">HMPREF1624_07096</name>
</gene>
<feature type="domain" description="BTB" evidence="2">
    <location>
        <begin position="20"/>
        <end position="87"/>
    </location>
</feature>
<name>U7PKK8_SPOS1</name>
<dbReference type="OrthoDB" id="1022638at2759"/>
<evidence type="ECO:0000313" key="4">
    <source>
        <dbReference type="Proteomes" id="UP000018087"/>
    </source>
</evidence>
<dbReference type="eggNOG" id="ENOG502RX44">
    <property type="taxonomic scope" value="Eukaryota"/>
</dbReference>
<protein>
    <recommendedName>
        <fullName evidence="2">BTB domain-containing protein</fullName>
    </recommendedName>
</protein>
<sequence>MATIVWPAHLSSLIDTGSYSDCTIRCQGREFRVHKAIICPQSPVLAAAINGNFKEAQSNVVEIEAFDLDVSETMIHFMYGKKTGILGSESSCDQQMSDETDTEDSVPTGKPPRSDLHDLMRLSTIADYYDVATMRAQVNLEIRAVLSKAWVPTDFIAAAKMAYAATRDVELHNVFAEFAARNMESLWIHFDNFVELFQLPGFVTEFKKQSGNLFKPTATELQLLRTFAADMQSAFNGRQRRYTTLVCVWWKIKNGI</sequence>
<dbReference type="EMBL" id="KI440850">
    <property type="protein sequence ID" value="ERS96188.1"/>
    <property type="molecule type" value="Genomic_DNA"/>
</dbReference>
<dbReference type="InterPro" id="IPR000210">
    <property type="entry name" value="BTB/POZ_dom"/>
</dbReference>
<evidence type="ECO:0000256" key="1">
    <source>
        <dbReference type="SAM" id="MobiDB-lite"/>
    </source>
</evidence>
<dbReference type="CDD" id="cd18186">
    <property type="entry name" value="BTB_POZ_ZBTB_KLHL-like"/>
    <property type="match status" value="1"/>
</dbReference>
<dbReference type="PANTHER" id="PTHR47843:SF5">
    <property type="entry name" value="BTB_POZ DOMAIN PROTEIN"/>
    <property type="match status" value="1"/>
</dbReference>
<feature type="region of interest" description="Disordered" evidence="1">
    <location>
        <begin position="89"/>
        <end position="115"/>
    </location>
</feature>
<reference evidence="4" key="1">
    <citation type="journal article" date="2014" name="Genome Announc.">
        <title>Genome sequence of the pathogenic fungus Sporothrix schenckii (ATCC 58251).</title>
        <authorList>
            <person name="Cuomo C.A."/>
            <person name="Rodriguez-Del Valle N."/>
            <person name="Perez-Sanchez L."/>
            <person name="Abouelleil A."/>
            <person name="Goldberg J."/>
            <person name="Young S."/>
            <person name="Zeng Q."/>
            <person name="Birren B.W."/>
        </authorList>
    </citation>
    <scope>NUCLEOTIDE SEQUENCE [LARGE SCALE GENOMIC DNA]</scope>
    <source>
        <strain evidence="4">ATCC 58251 / de Perez 2211183</strain>
    </source>
</reference>
<dbReference type="Gene3D" id="3.30.710.10">
    <property type="entry name" value="Potassium Channel Kv1.1, Chain A"/>
    <property type="match status" value="1"/>
</dbReference>
<dbReference type="SMART" id="SM00225">
    <property type="entry name" value="BTB"/>
    <property type="match status" value="1"/>
</dbReference>
<dbReference type="PROSITE" id="PS50097">
    <property type="entry name" value="BTB"/>
    <property type="match status" value="1"/>
</dbReference>
<proteinExistence type="predicted"/>
<dbReference type="STRING" id="1391915.U7PKK8"/>
<evidence type="ECO:0000313" key="3">
    <source>
        <dbReference type="EMBL" id="ERS96188.1"/>
    </source>
</evidence>